<reference evidence="2 3" key="1">
    <citation type="journal article" date="2014" name="PLoS ONE">
        <title>De novo Genome Assembly of the Fungal Plant Pathogen Pyrenophora semeniperda.</title>
        <authorList>
            <person name="Soliai M.M."/>
            <person name="Meyer S.E."/>
            <person name="Udall J.A."/>
            <person name="Elzinga D.E."/>
            <person name="Hermansen R.A."/>
            <person name="Bodily P.M."/>
            <person name="Hart A.A."/>
            <person name="Coleman C.E."/>
        </authorList>
    </citation>
    <scope>NUCLEOTIDE SEQUENCE [LARGE SCALE GENOMIC DNA]</scope>
    <source>
        <strain evidence="2 3">CCB06</strain>
        <tissue evidence="2">Mycelium</tissue>
    </source>
</reference>
<protein>
    <submittedName>
        <fullName evidence="2">Uncharacterized protein</fullName>
    </submittedName>
</protein>
<sequence>MPEEAAQGLLRECQSHNTTEMYLHPETTYGNNPGLIHVRKSRNKDDESYNRRDHGTWSC</sequence>
<name>A0A3M7MII9_9PLEO</name>
<dbReference type="EMBL" id="KE747844">
    <property type="protein sequence ID" value="RMZ74331.1"/>
    <property type="molecule type" value="Genomic_DNA"/>
</dbReference>
<proteinExistence type="predicted"/>
<feature type="compositionally biased region" description="Basic and acidic residues" evidence="1">
    <location>
        <begin position="43"/>
        <end position="59"/>
    </location>
</feature>
<keyword evidence="3" id="KW-1185">Reference proteome</keyword>
<dbReference type="Proteomes" id="UP000265663">
    <property type="component" value="Unassembled WGS sequence"/>
</dbReference>
<evidence type="ECO:0000313" key="2">
    <source>
        <dbReference type="EMBL" id="RMZ74331.1"/>
    </source>
</evidence>
<gene>
    <name evidence="2" type="ORF">GMOD_00003353</name>
</gene>
<accession>A0A3M7MII9</accession>
<evidence type="ECO:0000313" key="3">
    <source>
        <dbReference type="Proteomes" id="UP000265663"/>
    </source>
</evidence>
<evidence type="ECO:0000256" key="1">
    <source>
        <dbReference type="SAM" id="MobiDB-lite"/>
    </source>
</evidence>
<feature type="region of interest" description="Disordered" evidence="1">
    <location>
        <begin position="23"/>
        <end position="59"/>
    </location>
</feature>
<organism evidence="2 3">
    <name type="scientific">Pyrenophora seminiperda CCB06</name>
    <dbReference type="NCBI Taxonomy" id="1302712"/>
    <lineage>
        <taxon>Eukaryota</taxon>
        <taxon>Fungi</taxon>
        <taxon>Dikarya</taxon>
        <taxon>Ascomycota</taxon>
        <taxon>Pezizomycotina</taxon>
        <taxon>Dothideomycetes</taxon>
        <taxon>Pleosporomycetidae</taxon>
        <taxon>Pleosporales</taxon>
        <taxon>Pleosporineae</taxon>
        <taxon>Pleosporaceae</taxon>
        <taxon>Pyrenophora</taxon>
    </lineage>
</organism>
<dbReference type="AlphaFoldDB" id="A0A3M7MII9"/>